<dbReference type="Proteomes" id="UP001160148">
    <property type="component" value="Unassembled WGS sequence"/>
</dbReference>
<feature type="compositionally biased region" description="Polar residues" evidence="1">
    <location>
        <begin position="1"/>
        <end position="25"/>
    </location>
</feature>
<accession>A0AAV0WKR4</accession>
<reference evidence="2 3" key="1">
    <citation type="submission" date="2023-01" db="EMBL/GenBank/DDBJ databases">
        <authorList>
            <person name="Whitehead M."/>
        </authorList>
    </citation>
    <scope>NUCLEOTIDE SEQUENCE [LARGE SCALE GENOMIC DNA]</scope>
</reference>
<feature type="region of interest" description="Disordered" evidence="1">
    <location>
        <begin position="1"/>
        <end position="70"/>
    </location>
</feature>
<evidence type="ECO:0000256" key="1">
    <source>
        <dbReference type="SAM" id="MobiDB-lite"/>
    </source>
</evidence>
<dbReference type="AlphaFoldDB" id="A0AAV0WKR4"/>
<evidence type="ECO:0000313" key="2">
    <source>
        <dbReference type="EMBL" id="CAI6356418.1"/>
    </source>
</evidence>
<protein>
    <submittedName>
        <fullName evidence="2">Uncharacterized protein</fullName>
    </submittedName>
</protein>
<feature type="compositionally biased region" description="Polar residues" evidence="1">
    <location>
        <begin position="44"/>
        <end position="53"/>
    </location>
</feature>
<organism evidence="2 3">
    <name type="scientific">Macrosiphum euphorbiae</name>
    <name type="common">potato aphid</name>
    <dbReference type="NCBI Taxonomy" id="13131"/>
    <lineage>
        <taxon>Eukaryota</taxon>
        <taxon>Metazoa</taxon>
        <taxon>Ecdysozoa</taxon>
        <taxon>Arthropoda</taxon>
        <taxon>Hexapoda</taxon>
        <taxon>Insecta</taxon>
        <taxon>Pterygota</taxon>
        <taxon>Neoptera</taxon>
        <taxon>Paraneoptera</taxon>
        <taxon>Hemiptera</taxon>
        <taxon>Sternorrhyncha</taxon>
        <taxon>Aphidomorpha</taxon>
        <taxon>Aphidoidea</taxon>
        <taxon>Aphididae</taxon>
        <taxon>Macrosiphini</taxon>
        <taxon>Macrosiphum</taxon>
    </lineage>
</organism>
<comment type="caution">
    <text evidence="2">The sequence shown here is derived from an EMBL/GenBank/DDBJ whole genome shotgun (WGS) entry which is preliminary data.</text>
</comment>
<name>A0AAV0WKR4_9HEMI</name>
<feature type="compositionally biased region" description="Low complexity" evidence="1">
    <location>
        <begin position="54"/>
        <end position="70"/>
    </location>
</feature>
<gene>
    <name evidence="2" type="ORF">MEUPH1_LOCUS12151</name>
</gene>
<dbReference type="EMBL" id="CARXXK010000002">
    <property type="protein sequence ID" value="CAI6356418.1"/>
    <property type="molecule type" value="Genomic_DNA"/>
</dbReference>
<feature type="compositionally biased region" description="Low complexity" evidence="1">
    <location>
        <begin position="26"/>
        <end position="43"/>
    </location>
</feature>
<proteinExistence type="predicted"/>
<evidence type="ECO:0000313" key="3">
    <source>
        <dbReference type="Proteomes" id="UP001160148"/>
    </source>
</evidence>
<sequence>MRGVSPSTLYSRPSDVASNFKFNPYTTQTTSEESSSHPSSVASNFQFNPYTPQTTTSGESSSRPSSAASTTADIIHSAIVNSDINSDFFGSDVQYLN</sequence>
<keyword evidence="3" id="KW-1185">Reference proteome</keyword>